<organism evidence="2 3">
    <name type="scientific">Gemmobacter fulvus</name>
    <dbReference type="NCBI Taxonomy" id="2840474"/>
    <lineage>
        <taxon>Bacteria</taxon>
        <taxon>Pseudomonadati</taxon>
        <taxon>Pseudomonadota</taxon>
        <taxon>Alphaproteobacteria</taxon>
        <taxon>Rhodobacterales</taxon>
        <taxon>Paracoccaceae</taxon>
        <taxon>Gemmobacter</taxon>
    </lineage>
</organism>
<dbReference type="Proteomes" id="UP000679352">
    <property type="component" value="Chromosome"/>
</dbReference>
<evidence type="ECO:0000313" key="3">
    <source>
        <dbReference type="Proteomes" id="UP000679352"/>
    </source>
</evidence>
<evidence type="ECO:0000256" key="1">
    <source>
        <dbReference type="SAM" id="MobiDB-lite"/>
    </source>
</evidence>
<sequence>MTDEIFTTADALEASILPCARVVHSDPNMPATAEQQPLPAAVSKKPVDQKSPAEWAYERLILYIRNFEGQLDTKHEIAMGFAGGDAGVLRIEGLGYFDPDMITFYGRDDDGAKTQLVQHVTQLNVMLRAIPRAEPDTPPRRIGFRLAKDWDEPPAPGRDSAV</sequence>
<accession>A0A975P8W1</accession>
<dbReference type="RefSeq" id="WP_215503733.1">
    <property type="nucleotide sequence ID" value="NZ_CP076361.1"/>
</dbReference>
<dbReference type="InterPro" id="IPR046171">
    <property type="entry name" value="DUF6173"/>
</dbReference>
<dbReference type="Pfam" id="PF19670">
    <property type="entry name" value="DUF6173"/>
    <property type="match status" value="1"/>
</dbReference>
<evidence type="ECO:0000313" key="2">
    <source>
        <dbReference type="EMBL" id="QWK91542.1"/>
    </source>
</evidence>
<dbReference type="EMBL" id="CP076361">
    <property type="protein sequence ID" value="QWK91542.1"/>
    <property type="molecule type" value="Genomic_DNA"/>
</dbReference>
<feature type="region of interest" description="Disordered" evidence="1">
    <location>
        <begin position="136"/>
        <end position="162"/>
    </location>
</feature>
<name>A0A975P8W1_9RHOB</name>
<dbReference type="AlphaFoldDB" id="A0A975P8W1"/>
<reference evidence="2" key="1">
    <citation type="submission" date="2021-06" db="EMBL/GenBank/DDBJ databases">
        <title>Direct submission.</title>
        <authorList>
            <person name="Lee C.-S."/>
            <person name="Jin L."/>
        </authorList>
    </citation>
    <scope>NUCLEOTIDE SEQUENCE</scope>
    <source>
        <strain evidence="2">Con5</strain>
    </source>
</reference>
<protein>
    <submittedName>
        <fullName evidence="2">Uncharacterized protein</fullName>
    </submittedName>
</protein>
<proteinExistence type="predicted"/>
<keyword evidence="3" id="KW-1185">Reference proteome</keyword>
<gene>
    <name evidence="2" type="ORF">KM031_06585</name>
</gene>
<dbReference type="KEGG" id="gfu:KM031_06585"/>